<dbReference type="Gene3D" id="3.60.10.10">
    <property type="entry name" value="Endonuclease/exonuclease/phosphatase"/>
    <property type="match status" value="1"/>
</dbReference>
<evidence type="ECO:0000313" key="1">
    <source>
        <dbReference type="EMBL" id="PKA45587.1"/>
    </source>
</evidence>
<protein>
    <submittedName>
        <fullName evidence="1">Carbon catabolite repressor protein 4 like 2</fullName>
    </submittedName>
</protein>
<sequence>MLYVVEGPDGGQPGHPQVFKMLLFAFQDVLILGNGHTPTSQSTPSSFLVAACGSATWLLSKADSLTVESLLELLDEDNLRKNSALPSPEWSSDHIALLVEFNCRPRTTC</sequence>
<evidence type="ECO:0000313" key="2">
    <source>
        <dbReference type="Proteomes" id="UP000236161"/>
    </source>
</evidence>
<dbReference type="Proteomes" id="UP000236161">
    <property type="component" value="Unassembled WGS sequence"/>
</dbReference>
<organism evidence="1 2">
    <name type="scientific">Apostasia shenzhenica</name>
    <dbReference type="NCBI Taxonomy" id="1088818"/>
    <lineage>
        <taxon>Eukaryota</taxon>
        <taxon>Viridiplantae</taxon>
        <taxon>Streptophyta</taxon>
        <taxon>Embryophyta</taxon>
        <taxon>Tracheophyta</taxon>
        <taxon>Spermatophyta</taxon>
        <taxon>Magnoliopsida</taxon>
        <taxon>Liliopsida</taxon>
        <taxon>Asparagales</taxon>
        <taxon>Orchidaceae</taxon>
        <taxon>Apostasioideae</taxon>
        <taxon>Apostasia</taxon>
    </lineage>
</organism>
<dbReference type="InterPro" id="IPR036691">
    <property type="entry name" value="Endo/exonu/phosph_ase_sf"/>
</dbReference>
<proteinExistence type="predicted"/>
<reference evidence="1 2" key="1">
    <citation type="journal article" date="2017" name="Nature">
        <title>The Apostasia genome and the evolution of orchids.</title>
        <authorList>
            <person name="Zhang G.Q."/>
            <person name="Liu K.W."/>
            <person name="Li Z."/>
            <person name="Lohaus R."/>
            <person name="Hsiao Y.Y."/>
            <person name="Niu S.C."/>
            <person name="Wang J.Y."/>
            <person name="Lin Y.C."/>
            <person name="Xu Q."/>
            <person name="Chen L.J."/>
            <person name="Yoshida K."/>
            <person name="Fujiwara S."/>
            <person name="Wang Z.W."/>
            <person name="Zhang Y.Q."/>
            <person name="Mitsuda N."/>
            <person name="Wang M."/>
            <person name="Liu G.H."/>
            <person name="Pecoraro L."/>
            <person name="Huang H.X."/>
            <person name="Xiao X.J."/>
            <person name="Lin M."/>
            <person name="Wu X.Y."/>
            <person name="Wu W.L."/>
            <person name="Chen Y.Y."/>
            <person name="Chang S.B."/>
            <person name="Sakamoto S."/>
            <person name="Ohme-Takagi M."/>
            <person name="Yagi M."/>
            <person name="Zeng S.J."/>
            <person name="Shen C.Y."/>
            <person name="Yeh C.M."/>
            <person name="Luo Y.B."/>
            <person name="Tsai W.C."/>
            <person name="Van de Peer Y."/>
            <person name="Liu Z.J."/>
        </authorList>
    </citation>
    <scope>NUCLEOTIDE SEQUENCE [LARGE SCALE GENOMIC DNA]</scope>
    <source>
        <strain evidence="2">cv. Shenzhen</strain>
        <tissue evidence="1">Stem</tissue>
    </source>
</reference>
<keyword evidence="2" id="KW-1185">Reference proteome</keyword>
<name>A0A2H9ZQM4_9ASPA</name>
<dbReference type="STRING" id="1088818.A0A2H9ZQM4"/>
<gene>
    <name evidence="1" type="primary">CCR4-2</name>
    <name evidence="1" type="ORF">AXF42_Ash010926</name>
</gene>
<dbReference type="EMBL" id="KZ454830">
    <property type="protein sequence ID" value="PKA45587.1"/>
    <property type="molecule type" value="Genomic_DNA"/>
</dbReference>
<accession>A0A2H9ZQM4</accession>
<dbReference type="AlphaFoldDB" id="A0A2H9ZQM4"/>